<protein>
    <recommendedName>
        <fullName evidence="6">ZZ-type domain-containing protein</fullName>
    </recommendedName>
</protein>
<dbReference type="AlphaFoldDB" id="A0A1V9ZWI1"/>
<dbReference type="EMBL" id="JNBS01001140">
    <property type="protein sequence ID" value="OQS02366.1"/>
    <property type="molecule type" value="Genomic_DNA"/>
</dbReference>
<evidence type="ECO:0000256" key="1">
    <source>
        <dbReference type="ARBA" id="ARBA00022723"/>
    </source>
</evidence>
<keyword evidence="8" id="KW-1185">Reference proteome</keyword>
<evidence type="ECO:0000313" key="8">
    <source>
        <dbReference type="Proteomes" id="UP000243217"/>
    </source>
</evidence>
<feature type="domain" description="ZZ-type" evidence="6">
    <location>
        <begin position="312"/>
        <end position="364"/>
    </location>
</feature>
<dbReference type="Pfam" id="PF00569">
    <property type="entry name" value="ZZ"/>
    <property type="match status" value="1"/>
</dbReference>
<evidence type="ECO:0000256" key="4">
    <source>
        <dbReference type="PROSITE-ProRule" id="PRU00228"/>
    </source>
</evidence>
<dbReference type="SUPFAM" id="SSF57850">
    <property type="entry name" value="RING/U-box"/>
    <property type="match status" value="1"/>
</dbReference>
<reference evidence="7 8" key="1">
    <citation type="journal article" date="2014" name="Genome Biol. Evol.">
        <title>The secreted proteins of Achlya hypogyna and Thraustotheca clavata identify the ancestral oomycete secretome and reveal gene acquisitions by horizontal gene transfer.</title>
        <authorList>
            <person name="Misner I."/>
            <person name="Blouin N."/>
            <person name="Leonard G."/>
            <person name="Richards T.A."/>
            <person name="Lane C.E."/>
        </authorList>
    </citation>
    <scope>NUCLEOTIDE SEQUENCE [LARGE SCALE GENOMIC DNA]</scope>
    <source>
        <strain evidence="7 8">ATCC 34112</strain>
    </source>
</reference>
<evidence type="ECO:0000256" key="5">
    <source>
        <dbReference type="SAM" id="Coils"/>
    </source>
</evidence>
<dbReference type="InterPro" id="IPR000433">
    <property type="entry name" value="Znf_ZZ"/>
</dbReference>
<evidence type="ECO:0000256" key="2">
    <source>
        <dbReference type="ARBA" id="ARBA00022771"/>
    </source>
</evidence>
<keyword evidence="3" id="KW-0862">Zinc</keyword>
<dbReference type="Proteomes" id="UP000243217">
    <property type="component" value="Unassembled WGS sequence"/>
</dbReference>
<gene>
    <name evidence="7" type="ORF">THRCLA_05251</name>
</gene>
<dbReference type="OrthoDB" id="2122982at2759"/>
<evidence type="ECO:0000256" key="3">
    <source>
        <dbReference type="ARBA" id="ARBA00022833"/>
    </source>
</evidence>
<keyword evidence="2 4" id="KW-0863">Zinc-finger</keyword>
<evidence type="ECO:0000259" key="6">
    <source>
        <dbReference type="PROSITE" id="PS50135"/>
    </source>
</evidence>
<name>A0A1V9ZWI1_9STRA</name>
<proteinExistence type="predicted"/>
<keyword evidence="5" id="KW-0175">Coiled coil</keyword>
<accession>A0A1V9ZWI1</accession>
<comment type="caution">
    <text evidence="7">The sequence shown here is derived from an EMBL/GenBank/DDBJ whole genome shotgun (WGS) entry which is preliminary data.</text>
</comment>
<dbReference type="InterPro" id="IPR043145">
    <property type="entry name" value="Znf_ZZ_sf"/>
</dbReference>
<dbReference type="GO" id="GO:0008270">
    <property type="term" value="F:zinc ion binding"/>
    <property type="evidence" value="ECO:0007669"/>
    <property type="project" value="UniProtKB-KW"/>
</dbReference>
<sequence length="474" mass="53731">MQRENTKLVQKMVLKDHDLNVANTELRQARERLRQVALDFEELRKSTLEKSNLSADSGHEKGWIAYSGTMQHDTSALYRELSKLAPPVRSQLLKLIDGNVDDQIDQIVMNLSSDNVDSLLSSLVPKLSRDGKIKVNVSTCIRSAIVTDARIVLTPTHIESHTEEAEEDNEERPTDALLHELYPPSSPRERISSQSKYANPYGAEHLFNMQETNDASLSICHSLRELHPTKPYFISRALHSPPTPPIYIKRGSSGSLTGHPPSPYQVAISNDDNGHQTRLHSLSSKAKKFMGLAPPSKNNSTCSRSTPTKFVHEKSTCDGCHRSPIVGIKWVCRSCAHLELCDKCYAYGVHGHDHDEELFDRVLNRMTKQCLRLEREHELLDLLRHDICKMNLKKYSFCLTWIIGLIEGKTSSGLNAKALEITKLHTETGNRFAVLLKTVIEERQDIQMQSEWLADEMEENQTVLRIWIVDKQAL</sequence>
<dbReference type="STRING" id="74557.A0A1V9ZWI1"/>
<organism evidence="7 8">
    <name type="scientific">Thraustotheca clavata</name>
    <dbReference type="NCBI Taxonomy" id="74557"/>
    <lineage>
        <taxon>Eukaryota</taxon>
        <taxon>Sar</taxon>
        <taxon>Stramenopiles</taxon>
        <taxon>Oomycota</taxon>
        <taxon>Saprolegniomycetes</taxon>
        <taxon>Saprolegniales</taxon>
        <taxon>Achlyaceae</taxon>
        <taxon>Thraustotheca</taxon>
    </lineage>
</organism>
<keyword evidence="1" id="KW-0479">Metal-binding</keyword>
<dbReference type="Gene3D" id="3.30.60.90">
    <property type="match status" value="1"/>
</dbReference>
<dbReference type="PROSITE" id="PS50135">
    <property type="entry name" value="ZF_ZZ_2"/>
    <property type="match status" value="1"/>
</dbReference>
<evidence type="ECO:0000313" key="7">
    <source>
        <dbReference type="EMBL" id="OQS02366.1"/>
    </source>
</evidence>
<dbReference type="SMART" id="SM00291">
    <property type="entry name" value="ZnF_ZZ"/>
    <property type="match status" value="1"/>
</dbReference>
<feature type="coiled-coil region" evidence="5">
    <location>
        <begin position="19"/>
        <end position="46"/>
    </location>
</feature>